<evidence type="ECO:0000259" key="1">
    <source>
        <dbReference type="Pfam" id="PF26621"/>
    </source>
</evidence>
<dbReference type="EMBL" id="QNRK01000038">
    <property type="protein sequence ID" value="RBP04642.1"/>
    <property type="molecule type" value="Genomic_DNA"/>
</dbReference>
<dbReference type="NCBIfam" id="NF047641">
    <property type="entry name" value="FFLEE_fam"/>
    <property type="match status" value="1"/>
</dbReference>
<dbReference type="Proteomes" id="UP000253529">
    <property type="component" value="Unassembled WGS sequence"/>
</dbReference>
<evidence type="ECO:0000313" key="3">
    <source>
        <dbReference type="Proteomes" id="UP000253529"/>
    </source>
</evidence>
<gene>
    <name evidence="2" type="ORF">DFR50_13826</name>
</gene>
<sequence length="241" mass="26210">MTKDTYRDLLITELDRSQALRARAQEDEAFARRRSLLRDWQAGRLGRTHRDLLESPRFAAAAKFFLTDLYGPTDISRHVEDVRRIVPLMTRVLPDSGLAAVAHAVELNALSESLDGAMVEILGARIVFLDEASYGAAYRSVGRAEERARQIDLIELLGGALDTLTHIHLIGATLKMMRKPAQLAGLGALQAFLERGYSAFGAMRGGAGEFVSLVVSRERAISIAVLAGDDEALSRPPAAAG</sequence>
<organism evidence="2 3">
    <name type="scientific">Roseiarcus fermentans</name>
    <dbReference type="NCBI Taxonomy" id="1473586"/>
    <lineage>
        <taxon>Bacteria</taxon>
        <taxon>Pseudomonadati</taxon>
        <taxon>Pseudomonadota</taxon>
        <taxon>Alphaproteobacteria</taxon>
        <taxon>Hyphomicrobiales</taxon>
        <taxon>Roseiarcaceae</taxon>
        <taxon>Roseiarcus</taxon>
    </lineage>
</organism>
<dbReference type="OrthoDB" id="7957365at2"/>
<feature type="domain" description="DUF8198" evidence="1">
    <location>
        <begin position="22"/>
        <end position="231"/>
    </location>
</feature>
<accession>A0A366EQF0</accession>
<dbReference type="InterPro" id="IPR058511">
    <property type="entry name" value="DUF8198"/>
</dbReference>
<proteinExistence type="predicted"/>
<dbReference type="AlphaFoldDB" id="A0A366EQF0"/>
<dbReference type="InterPro" id="IPR058063">
    <property type="entry name" value="FFLEE_fam"/>
</dbReference>
<keyword evidence="3" id="KW-1185">Reference proteome</keyword>
<reference evidence="2 3" key="1">
    <citation type="submission" date="2018-06" db="EMBL/GenBank/DDBJ databases">
        <title>Genomic Encyclopedia of Type Strains, Phase IV (KMG-IV): sequencing the most valuable type-strain genomes for metagenomic binning, comparative biology and taxonomic classification.</title>
        <authorList>
            <person name="Goeker M."/>
        </authorList>
    </citation>
    <scope>NUCLEOTIDE SEQUENCE [LARGE SCALE GENOMIC DNA]</scope>
    <source>
        <strain evidence="2 3">DSM 24875</strain>
    </source>
</reference>
<comment type="caution">
    <text evidence="2">The sequence shown here is derived from an EMBL/GenBank/DDBJ whole genome shotgun (WGS) entry which is preliminary data.</text>
</comment>
<dbReference type="RefSeq" id="WP_113892063.1">
    <property type="nucleotide sequence ID" value="NZ_QNRK01000038.1"/>
</dbReference>
<name>A0A366EQF0_9HYPH</name>
<dbReference type="Pfam" id="PF26621">
    <property type="entry name" value="DUF8198"/>
    <property type="match status" value="1"/>
</dbReference>
<protein>
    <recommendedName>
        <fullName evidence="1">DUF8198 domain-containing protein</fullName>
    </recommendedName>
</protein>
<evidence type="ECO:0000313" key="2">
    <source>
        <dbReference type="EMBL" id="RBP04642.1"/>
    </source>
</evidence>